<dbReference type="Pfam" id="PF01395">
    <property type="entry name" value="PBP_GOBP"/>
    <property type="match status" value="1"/>
</dbReference>
<evidence type="ECO:0000256" key="2">
    <source>
        <dbReference type="SAM" id="SignalP"/>
    </source>
</evidence>
<feature type="chain" id="PRO_5018070869" evidence="2">
    <location>
        <begin position="21"/>
        <end position="143"/>
    </location>
</feature>
<dbReference type="GO" id="GO:0007608">
    <property type="term" value="P:sensory perception of smell"/>
    <property type="evidence" value="ECO:0007669"/>
    <property type="project" value="TreeGrafter"/>
</dbReference>
<evidence type="ECO:0000313" key="3">
    <source>
        <dbReference type="EMBL" id="AYN70633.1"/>
    </source>
</evidence>
<name>A0A3G2LEG3_9MUSC</name>
<proteinExistence type="evidence at transcript level"/>
<dbReference type="AlphaFoldDB" id="A0A3G2LEG3"/>
<dbReference type="GO" id="GO:0005615">
    <property type="term" value="C:extracellular space"/>
    <property type="evidence" value="ECO:0007669"/>
    <property type="project" value="TreeGrafter"/>
</dbReference>
<gene>
    <name evidence="3" type="primary">OBP19d2</name>
</gene>
<dbReference type="Gene3D" id="1.10.238.20">
    <property type="entry name" value="Pheromone/general odorant binding protein domain"/>
    <property type="match status" value="1"/>
</dbReference>
<dbReference type="PANTHER" id="PTHR11857">
    <property type="entry name" value="ODORANT BINDING PROTEIN-RELATED"/>
    <property type="match status" value="1"/>
</dbReference>
<keyword evidence="1 2" id="KW-0732">Signal</keyword>
<dbReference type="SUPFAM" id="SSF47565">
    <property type="entry name" value="Insect pheromone/odorant-binding proteins"/>
    <property type="match status" value="1"/>
</dbReference>
<dbReference type="CDD" id="cd23992">
    <property type="entry name" value="PBP_GOBP"/>
    <property type="match status" value="1"/>
</dbReference>
<dbReference type="EMBL" id="MH937218">
    <property type="protein sequence ID" value="AYN70633.1"/>
    <property type="molecule type" value="mRNA"/>
</dbReference>
<dbReference type="SMART" id="SM00708">
    <property type="entry name" value="PhBP"/>
    <property type="match status" value="1"/>
</dbReference>
<dbReference type="InterPro" id="IPR036728">
    <property type="entry name" value="PBP_GOBP_sf"/>
</dbReference>
<organism evidence="3">
    <name type="scientific">Bactrocera minax</name>
    <name type="common">Chinese citrus fly</name>
    <dbReference type="NCBI Taxonomy" id="104690"/>
    <lineage>
        <taxon>Eukaryota</taxon>
        <taxon>Metazoa</taxon>
        <taxon>Ecdysozoa</taxon>
        <taxon>Arthropoda</taxon>
        <taxon>Hexapoda</taxon>
        <taxon>Insecta</taxon>
        <taxon>Pterygota</taxon>
        <taxon>Neoptera</taxon>
        <taxon>Endopterygota</taxon>
        <taxon>Diptera</taxon>
        <taxon>Brachycera</taxon>
        <taxon>Muscomorpha</taxon>
        <taxon>Tephritoidea</taxon>
        <taxon>Tephritidae</taxon>
        <taxon>Bactrocera</taxon>
        <taxon>Tetradacus</taxon>
    </lineage>
</organism>
<accession>A0A3G2LEG3</accession>
<protein>
    <submittedName>
        <fullName evidence="3">Odorant-binding protein 19d2</fullName>
    </submittedName>
</protein>
<dbReference type="SMR" id="A0A3G2LEG3"/>
<dbReference type="PANTHER" id="PTHR11857:SF42">
    <property type="entry name" value="GENERAL ODORANT-BINDING PROTEIN 19D-RELATED"/>
    <property type="match status" value="1"/>
</dbReference>
<reference evidence="3" key="1">
    <citation type="submission" date="2018-09" db="EMBL/GenBank/DDBJ databases">
        <title>Identification and expression analysis of chemosensory genes in citrus fruit fly Bactrocera minax.</title>
        <authorList>
            <person name="Lu Y."/>
            <person name="Yu T."/>
            <person name="Cheng J."/>
        </authorList>
    </citation>
    <scope>NUCLEOTIDE SEQUENCE</scope>
    <source>
        <strain evidence="3">Bmi003188</strain>
    </source>
</reference>
<sequence>MKYFVVFLAICSSAICFSEAGELLEKVKNIAEECKNQVGASDDDVAGLLKYEPAANDKAKCLRACTMKKFGIMDENNKLVEAAAIDYIKAVAAGDAEFEKLSTEVFNECKNTPASSDECEFAETFSSCIIENSKSKGIKILPQ</sequence>
<dbReference type="GO" id="GO:0005549">
    <property type="term" value="F:odorant binding"/>
    <property type="evidence" value="ECO:0007669"/>
    <property type="project" value="InterPro"/>
</dbReference>
<dbReference type="InterPro" id="IPR006170">
    <property type="entry name" value="PBP/GOBP"/>
</dbReference>
<evidence type="ECO:0000256" key="1">
    <source>
        <dbReference type="ARBA" id="ARBA00022729"/>
    </source>
</evidence>
<feature type="signal peptide" evidence="2">
    <location>
        <begin position="1"/>
        <end position="20"/>
    </location>
</feature>